<dbReference type="GO" id="GO:0045292">
    <property type="term" value="P:mRNA cis splicing, via spliceosome"/>
    <property type="evidence" value="ECO:0007669"/>
    <property type="project" value="TreeGrafter"/>
</dbReference>
<dbReference type="GO" id="GO:0000373">
    <property type="term" value="P:Group II intron splicing"/>
    <property type="evidence" value="ECO:0007669"/>
    <property type="project" value="TreeGrafter"/>
</dbReference>
<dbReference type="PANTHER" id="PTHR47539:SF1">
    <property type="entry name" value="PENTATRICOPEPTIDE REPEAT-CONTAINING PROTEIN OTP51, CHLOROPLASTIC"/>
    <property type="match status" value="1"/>
</dbReference>
<dbReference type="Proteomes" id="UP000177649">
    <property type="component" value="Unassembled WGS sequence"/>
</dbReference>
<dbReference type="GO" id="GO:0048564">
    <property type="term" value="P:photosystem I assembly"/>
    <property type="evidence" value="ECO:0007669"/>
    <property type="project" value="TreeGrafter"/>
</dbReference>
<feature type="domain" description="Homing endonuclease LAGLIDADG" evidence="1">
    <location>
        <begin position="13"/>
        <end position="175"/>
    </location>
</feature>
<dbReference type="STRING" id="1802370.A2Z62_01165"/>
<dbReference type="InterPro" id="IPR004860">
    <property type="entry name" value="LAGLIDADG_dom"/>
</dbReference>
<dbReference type="InterPro" id="IPR027434">
    <property type="entry name" value="Homing_endonucl"/>
</dbReference>
<dbReference type="InterPro" id="IPR052500">
    <property type="entry name" value="Chloro/Mito_RNA_Process"/>
</dbReference>
<name>A0A1G2PY66_9BACT</name>
<evidence type="ECO:0000259" key="1">
    <source>
        <dbReference type="Pfam" id="PF03161"/>
    </source>
</evidence>
<organism evidence="2 3">
    <name type="scientific">Candidatus Terrybacteria bacterium RIFCSPLOWO2_02_42_20</name>
    <dbReference type="NCBI Taxonomy" id="1802370"/>
    <lineage>
        <taxon>Bacteria</taxon>
        <taxon>Candidatus Terryibacteriota</taxon>
    </lineage>
</organism>
<dbReference type="Gene3D" id="3.10.28.10">
    <property type="entry name" value="Homing endonucleases"/>
    <property type="match status" value="2"/>
</dbReference>
<dbReference type="Pfam" id="PF03161">
    <property type="entry name" value="LAGLIDADG_2"/>
    <property type="match status" value="1"/>
</dbReference>
<gene>
    <name evidence="2" type="ORF">A2Z62_01165</name>
</gene>
<accession>A0A1G2PY66</accession>
<comment type="caution">
    <text evidence="2">The sequence shown here is derived from an EMBL/GenBank/DDBJ whole genome shotgun (WGS) entry which is preliminary data.</text>
</comment>
<evidence type="ECO:0000313" key="3">
    <source>
        <dbReference type="Proteomes" id="UP000177649"/>
    </source>
</evidence>
<reference evidence="2 3" key="1">
    <citation type="journal article" date="2016" name="Nat. Commun.">
        <title>Thousands of microbial genomes shed light on interconnected biogeochemical processes in an aquifer system.</title>
        <authorList>
            <person name="Anantharaman K."/>
            <person name="Brown C.T."/>
            <person name="Hug L.A."/>
            <person name="Sharon I."/>
            <person name="Castelle C.J."/>
            <person name="Probst A.J."/>
            <person name="Thomas B.C."/>
            <person name="Singh A."/>
            <person name="Wilkins M.J."/>
            <person name="Karaoz U."/>
            <person name="Brodie E.L."/>
            <person name="Williams K.H."/>
            <person name="Hubbard S.S."/>
            <person name="Banfield J.F."/>
        </authorList>
    </citation>
    <scope>NUCLEOTIDE SEQUENCE [LARGE SCALE GENOMIC DNA]</scope>
</reference>
<evidence type="ECO:0000313" key="2">
    <source>
        <dbReference type="EMBL" id="OHA53256.1"/>
    </source>
</evidence>
<dbReference type="AlphaFoldDB" id="A0A1G2PY66"/>
<proteinExistence type="predicted"/>
<sequence>MDNTAGSLTKLERSIIIGSILGDGYMRIMPGRSDAFLEINHSVKAKDYVDYKFNKLKRICESVPKERATNEDRHAYRFFTKQHKDLTTLYGLFYKNKRKIIPKNLELDPMSIAIWYMDDGSKSRDSDVYLNTQQFSLLDQKKLLNCLRKFGINARLNKDKKYYRIRILKESIQNFMDIVAPYMAPSMKYKLVMTL</sequence>
<dbReference type="GO" id="GO:0004519">
    <property type="term" value="F:endonuclease activity"/>
    <property type="evidence" value="ECO:0007669"/>
    <property type="project" value="InterPro"/>
</dbReference>
<dbReference type="EMBL" id="MHTA01000037">
    <property type="protein sequence ID" value="OHA53256.1"/>
    <property type="molecule type" value="Genomic_DNA"/>
</dbReference>
<dbReference type="SUPFAM" id="SSF55608">
    <property type="entry name" value="Homing endonucleases"/>
    <property type="match status" value="1"/>
</dbReference>
<protein>
    <recommendedName>
        <fullName evidence="1">Homing endonuclease LAGLIDADG domain-containing protein</fullName>
    </recommendedName>
</protein>
<dbReference type="PANTHER" id="PTHR47539">
    <property type="entry name" value="PENTATRICOPEPTIDE REPEAT-CONTAINING PROTEIN OTP51, CHLOROPLASTIC"/>
    <property type="match status" value="1"/>
</dbReference>